<dbReference type="InterPro" id="IPR008565">
    <property type="entry name" value="TtsA-like_GH18_dom"/>
</dbReference>
<dbReference type="OrthoDB" id="9815229at2"/>
<comment type="caution">
    <text evidence="3">The sequence shown here is derived from an EMBL/GenBank/DDBJ whole genome shotgun (WGS) entry which is preliminary data.</text>
</comment>
<dbReference type="Proteomes" id="UP000245461">
    <property type="component" value="Unassembled WGS sequence"/>
</dbReference>
<accession>A0A317DSL7</accession>
<keyword evidence="4" id="KW-1185">Reference proteome</keyword>
<feature type="domain" description="Peptidoglycan binding" evidence="2">
    <location>
        <begin position="124"/>
        <end position="194"/>
    </location>
</feature>
<dbReference type="RefSeq" id="WP_109908102.1">
    <property type="nucleotide sequence ID" value="NZ_QGLE01000022.1"/>
</dbReference>
<evidence type="ECO:0000259" key="1">
    <source>
        <dbReference type="Pfam" id="PF05838"/>
    </source>
</evidence>
<dbReference type="SUPFAM" id="SSF53955">
    <property type="entry name" value="Lysozyme-like"/>
    <property type="match status" value="1"/>
</dbReference>
<evidence type="ECO:0000259" key="2">
    <source>
        <dbReference type="Pfam" id="PF09374"/>
    </source>
</evidence>
<protein>
    <submittedName>
        <fullName evidence="3">Uncharacterized protein</fullName>
    </submittedName>
</protein>
<dbReference type="InterPro" id="IPR018537">
    <property type="entry name" value="Peptidoglycan-bd_3"/>
</dbReference>
<dbReference type="Pfam" id="PF09374">
    <property type="entry name" value="PG_binding_3"/>
    <property type="match status" value="1"/>
</dbReference>
<dbReference type="Gene3D" id="1.20.141.10">
    <property type="entry name" value="Chitosanase, subunit A, domain 1"/>
    <property type="match status" value="1"/>
</dbReference>
<reference evidence="3 4" key="1">
    <citation type="submission" date="2018-05" db="EMBL/GenBank/DDBJ databases">
        <title>Zavarzinia sp. HR-AS.</title>
        <authorList>
            <person name="Lee Y."/>
            <person name="Jeon C.O."/>
        </authorList>
    </citation>
    <scope>NUCLEOTIDE SEQUENCE [LARGE SCALE GENOMIC DNA]</scope>
    <source>
        <strain evidence="3 4">HR-AS</strain>
    </source>
</reference>
<dbReference type="EMBL" id="QGLE01000022">
    <property type="protein sequence ID" value="PWR17651.1"/>
    <property type="molecule type" value="Genomic_DNA"/>
</dbReference>
<dbReference type="AlphaFoldDB" id="A0A317DSL7"/>
<evidence type="ECO:0000313" key="4">
    <source>
        <dbReference type="Proteomes" id="UP000245461"/>
    </source>
</evidence>
<sequence>MNTSSSPAFGPHLDDGRFRAAVDFLWPHEGGLVNDPVDPGGITNWGVSLRFAKSCGDLDGDGRLDLDLDGDGDVDADDIRRMTKPDAAYVYWLYWWQRYRYGELHLPIATKVLDLAVNMGAKQAHKVVQRAARAHGRTLLDDGDLGPASRSALRSLGNADILPAIRSEAAGFYRGLVAARPASSKYLGGWLNRAYA</sequence>
<organism evidence="3 4">
    <name type="scientific">Zavarzinia aquatilis</name>
    <dbReference type="NCBI Taxonomy" id="2211142"/>
    <lineage>
        <taxon>Bacteria</taxon>
        <taxon>Pseudomonadati</taxon>
        <taxon>Pseudomonadota</taxon>
        <taxon>Alphaproteobacteria</taxon>
        <taxon>Rhodospirillales</taxon>
        <taxon>Zavarziniaceae</taxon>
        <taxon>Zavarzinia</taxon>
    </lineage>
</organism>
<dbReference type="PROSITE" id="PS00018">
    <property type="entry name" value="EF_HAND_1"/>
    <property type="match status" value="1"/>
</dbReference>
<dbReference type="InterPro" id="IPR023346">
    <property type="entry name" value="Lysozyme-like_dom_sf"/>
</dbReference>
<gene>
    <name evidence="3" type="ORF">DKG74_20810</name>
</gene>
<name>A0A317DSL7_9PROT</name>
<dbReference type="Pfam" id="PF05838">
    <property type="entry name" value="Glyco_hydro_108"/>
    <property type="match status" value="1"/>
</dbReference>
<proteinExistence type="predicted"/>
<evidence type="ECO:0000313" key="3">
    <source>
        <dbReference type="EMBL" id="PWR17651.1"/>
    </source>
</evidence>
<feature type="domain" description="TtsA-like Glycoside hydrolase family 108" evidence="1">
    <location>
        <begin position="24"/>
        <end position="120"/>
    </location>
</feature>
<dbReference type="InterPro" id="IPR018247">
    <property type="entry name" value="EF_Hand_1_Ca_BS"/>
</dbReference>